<dbReference type="Pfam" id="PF08220">
    <property type="entry name" value="HTH_DeoR"/>
    <property type="match status" value="1"/>
</dbReference>
<keyword evidence="7" id="KW-1185">Reference proteome</keyword>
<dbReference type="PROSITE" id="PS51000">
    <property type="entry name" value="HTH_DEOR_2"/>
    <property type="match status" value="1"/>
</dbReference>
<dbReference type="InterPro" id="IPR036388">
    <property type="entry name" value="WH-like_DNA-bd_sf"/>
</dbReference>
<dbReference type="Gene3D" id="1.10.10.10">
    <property type="entry name" value="Winged helix-like DNA-binding domain superfamily/Winged helix DNA-binding domain"/>
    <property type="match status" value="1"/>
</dbReference>
<dbReference type="InterPro" id="IPR018356">
    <property type="entry name" value="Tscrpt_reg_HTH_DeoR_CS"/>
</dbReference>
<proteinExistence type="predicted"/>
<keyword evidence="2" id="KW-0238">DNA-binding</keyword>
<evidence type="ECO:0000256" key="1">
    <source>
        <dbReference type="ARBA" id="ARBA00023015"/>
    </source>
</evidence>
<dbReference type="PANTHER" id="PTHR30146:SF155">
    <property type="entry name" value="ALANINE RACEMASE"/>
    <property type="match status" value="1"/>
</dbReference>
<protein>
    <submittedName>
        <fullName evidence="6">Substrate-binding domain-containing protein</fullName>
    </submittedName>
</protein>
<dbReference type="Pfam" id="PF13377">
    <property type="entry name" value="Peripla_BP_3"/>
    <property type="match status" value="1"/>
</dbReference>
<dbReference type="PANTHER" id="PTHR30146">
    <property type="entry name" value="LACI-RELATED TRANSCRIPTIONAL REPRESSOR"/>
    <property type="match status" value="1"/>
</dbReference>
<dbReference type="SUPFAM" id="SSF46785">
    <property type="entry name" value="Winged helix' DNA-binding domain"/>
    <property type="match status" value="1"/>
</dbReference>
<reference evidence="6 7" key="1">
    <citation type="journal article" date="2019" name="Int. J. Syst. Evol. Microbiol.">
        <title>The Global Catalogue of Microorganisms (GCM) 10K type strain sequencing project: providing services to taxonomists for standard genome sequencing and annotation.</title>
        <authorList>
            <consortium name="The Broad Institute Genomics Platform"/>
            <consortium name="The Broad Institute Genome Sequencing Center for Infectious Disease"/>
            <person name="Wu L."/>
            <person name="Ma J."/>
        </authorList>
    </citation>
    <scope>NUCLEOTIDE SEQUENCE [LARGE SCALE GENOMIC DNA]</scope>
    <source>
        <strain evidence="6 7">JCM 14326</strain>
    </source>
</reference>
<name>A0ABN2N3Y1_9MICO</name>
<sequence length="395" mass="41676">MTAEPAALLPAERRARLVHRLREDGWARVSDLSDALGVTPVTVRRDIAQLAEEGVLERVRGGARLVPDAQYATPPGPGSPAAVITPGAGHDPAARRPDGADGSRGAGRRAAGEPGARTLTVGMVVPSLDYYYPEVIRGVRTGAPGPGTRIILRNGTYAADEVRRQVTALVPSCDGLLVTPPVDAPELAEWLASLDVPVVLVERTGHAGSLREPVESVVTDHALGAAMAARHLAAAGHTRIGLVSSRTSPTTRGVRSGWRETISELGLTADVPDLDTVPHRDPRWHEDAARVLDSCRESGTTALLVHSDPEAISLVEHARDRGLRVPDDLAVVAYDDELAGLADPPITGVRPAKAALGATALDLLVQRVADPDRPVHRVQLSPHLIVRGSSRTPAQ</sequence>
<dbReference type="RefSeq" id="WP_344099179.1">
    <property type="nucleotide sequence ID" value="NZ_BAAANL010000001.1"/>
</dbReference>
<feature type="region of interest" description="Disordered" evidence="4">
    <location>
        <begin position="69"/>
        <end position="114"/>
    </location>
</feature>
<dbReference type="InterPro" id="IPR036390">
    <property type="entry name" value="WH_DNA-bd_sf"/>
</dbReference>
<gene>
    <name evidence="6" type="ORF">GCM10009751_05050</name>
</gene>
<organism evidence="6 7">
    <name type="scientific">Myceligenerans crystallogenes</name>
    <dbReference type="NCBI Taxonomy" id="316335"/>
    <lineage>
        <taxon>Bacteria</taxon>
        <taxon>Bacillati</taxon>
        <taxon>Actinomycetota</taxon>
        <taxon>Actinomycetes</taxon>
        <taxon>Micrococcales</taxon>
        <taxon>Promicromonosporaceae</taxon>
        <taxon>Myceligenerans</taxon>
    </lineage>
</organism>
<dbReference type="InterPro" id="IPR028082">
    <property type="entry name" value="Peripla_BP_I"/>
</dbReference>
<dbReference type="InterPro" id="IPR001034">
    <property type="entry name" value="DeoR_HTH"/>
</dbReference>
<dbReference type="SMART" id="SM00420">
    <property type="entry name" value="HTH_DEOR"/>
    <property type="match status" value="1"/>
</dbReference>
<dbReference type="CDD" id="cd06267">
    <property type="entry name" value="PBP1_LacI_sugar_binding-like"/>
    <property type="match status" value="1"/>
</dbReference>
<dbReference type="Gene3D" id="3.40.50.2300">
    <property type="match status" value="2"/>
</dbReference>
<evidence type="ECO:0000256" key="2">
    <source>
        <dbReference type="ARBA" id="ARBA00023125"/>
    </source>
</evidence>
<dbReference type="Proteomes" id="UP001501094">
    <property type="component" value="Unassembled WGS sequence"/>
</dbReference>
<keyword evidence="1" id="KW-0805">Transcription regulation</keyword>
<evidence type="ECO:0000259" key="5">
    <source>
        <dbReference type="PROSITE" id="PS51000"/>
    </source>
</evidence>
<feature type="domain" description="HTH deoR-type" evidence="5">
    <location>
        <begin position="10"/>
        <end position="65"/>
    </location>
</feature>
<dbReference type="SUPFAM" id="SSF53822">
    <property type="entry name" value="Periplasmic binding protein-like I"/>
    <property type="match status" value="1"/>
</dbReference>
<evidence type="ECO:0000313" key="6">
    <source>
        <dbReference type="EMBL" id="GAA1851530.1"/>
    </source>
</evidence>
<evidence type="ECO:0000313" key="7">
    <source>
        <dbReference type="Proteomes" id="UP001501094"/>
    </source>
</evidence>
<feature type="compositionally biased region" description="Basic and acidic residues" evidence="4">
    <location>
        <begin position="92"/>
        <end position="101"/>
    </location>
</feature>
<dbReference type="InterPro" id="IPR046335">
    <property type="entry name" value="LacI/GalR-like_sensor"/>
</dbReference>
<evidence type="ECO:0000256" key="4">
    <source>
        <dbReference type="SAM" id="MobiDB-lite"/>
    </source>
</evidence>
<evidence type="ECO:0000256" key="3">
    <source>
        <dbReference type="ARBA" id="ARBA00023163"/>
    </source>
</evidence>
<dbReference type="EMBL" id="BAAANL010000001">
    <property type="protein sequence ID" value="GAA1851530.1"/>
    <property type="molecule type" value="Genomic_DNA"/>
</dbReference>
<dbReference type="PRINTS" id="PR00037">
    <property type="entry name" value="HTHLACR"/>
</dbReference>
<accession>A0ABN2N3Y1</accession>
<dbReference type="PROSITE" id="PS00894">
    <property type="entry name" value="HTH_DEOR_1"/>
    <property type="match status" value="1"/>
</dbReference>
<dbReference type="InterPro" id="IPR011991">
    <property type="entry name" value="ArsR-like_HTH"/>
</dbReference>
<comment type="caution">
    <text evidence="6">The sequence shown here is derived from an EMBL/GenBank/DDBJ whole genome shotgun (WGS) entry which is preliminary data.</text>
</comment>
<dbReference type="CDD" id="cd00090">
    <property type="entry name" value="HTH_ARSR"/>
    <property type="match status" value="1"/>
</dbReference>
<keyword evidence="3" id="KW-0804">Transcription</keyword>